<accession>A0A1I8A046</accession>
<dbReference type="AlphaFoldDB" id="A0A1I8A046"/>
<feature type="region of interest" description="Disordered" evidence="1">
    <location>
        <begin position="90"/>
        <end position="113"/>
    </location>
</feature>
<reference evidence="3" key="1">
    <citation type="submission" date="2016-11" db="UniProtKB">
        <authorList>
            <consortium name="WormBaseParasite"/>
        </authorList>
    </citation>
    <scope>IDENTIFICATION</scope>
</reference>
<proteinExistence type="predicted"/>
<organism evidence="2 3">
    <name type="scientific">Steinernema glaseri</name>
    <dbReference type="NCBI Taxonomy" id="37863"/>
    <lineage>
        <taxon>Eukaryota</taxon>
        <taxon>Metazoa</taxon>
        <taxon>Ecdysozoa</taxon>
        <taxon>Nematoda</taxon>
        <taxon>Chromadorea</taxon>
        <taxon>Rhabditida</taxon>
        <taxon>Tylenchina</taxon>
        <taxon>Panagrolaimomorpha</taxon>
        <taxon>Strongyloidoidea</taxon>
        <taxon>Steinernematidae</taxon>
        <taxon>Steinernema</taxon>
    </lineage>
</organism>
<name>A0A1I8A046_9BILA</name>
<evidence type="ECO:0000313" key="2">
    <source>
        <dbReference type="Proteomes" id="UP000095287"/>
    </source>
</evidence>
<dbReference type="Proteomes" id="UP000095287">
    <property type="component" value="Unplaced"/>
</dbReference>
<sequence length="184" mass="20397">MIGHETLGSTGARPSIPAKTIGLAVLNSILNERKLDERKCYGDGVREGYIRKHRLVQVVAFFDRGGWFVVIVGRSPHGHRVVEEPPLCWSHREEGQGKNPYDPQSIPDRSRASPQVEIKIEEMSVRRASWRALVNRLLDGSEQGREGTQALSMTDLKTISPKPDYLVKQLGLSAASGLCGEDLL</sequence>
<keyword evidence="2" id="KW-1185">Reference proteome</keyword>
<evidence type="ECO:0000256" key="1">
    <source>
        <dbReference type="SAM" id="MobiDB-lite"/>
    </source>
</evidence>
<dbReference type="WBParaSite" id="L893_g31551.t1">
    <property type="protein sequence ID" value="L893_g31551.t1"/>
    <property type="gene ID" value="L893_g31551"/>
</dbReference>
<evidence type="ECO:0000313" key="3">
    <source>
        <dbReference type="WBParaSite" id="L893_g31551.t1"/>
    </source>
</evidence>
<protein>
    <submittedName>
        <fullName evidence="3">Ketoacyl-synt_C domain-containing protein</fullName>
    </submittedName>
</protein>